<dbReference type="InterPro" id="IPR012910">
    <property type="entry name" value="Plug_dom"/>
</dbReference>
<keyword evidence="15" id="KW-0675">Receptor</keyword>
<sequence>MPATRQLSAIRKATMTKTTWLMAGSAALALQTALVPAGFAQSAAPGAVFELDPIIVSGEGRGAAARLRAAAIAVDVVDATDFSSAAAPTLAQALSLSPGVVVQQFMGGNDQPRIQIRGSGLQQNPTERGLLVLQDGMPINRADGSFIVGLAAPGQAEAIEVFRGSASNRLGAAYLGGAVNFLSPTAQTEPGTTLTFGAGSFGKRSVSGSHAVAGKKVSALLRFELTDADGERQINHAQRRLVLGGTVTMDWDEGRTTQVFVNHTDLEFDVAGPLNWADSQADPTRINENPLNTNGNGTGIGPNVLRDRPHRATTQTLVGTRTTLESGAHRFDAGVSLSRTKDEFIFPIAHGVRGTEGWDANLMARYALMPEGADLPLIEATLNHAYGHADREYYFNSGGSRGAQFGANGLRSATTTAHLGANLPFGGVFLLAPSLSYTHATRDNTELWPTRVGTASDTGFDNSYEGWSPALALRWTPAEDQIAWINLSKSFDTPTSDDLLSPVGGTVNTSPVGLRATDVKAQQARTLEIGWRGNRGAVGWDAVAYHSQIDNELLQLNTSSGVPYVSNADRTVHDGIELGINVSLASDLRGRLAYTWQDFHFDDDATRGNNTLAGAPRNLLKVRLDWQTSDRLALSGAVTWRDEIWVDNANTAKADAVTLLDLGVRYALSDQIELVAELTNVTDETYAAAIVAADTAMTNSASYLPGEGRAAYLGVKMKF</sequence>
<comment type="subcellular location">
    <subcellularLocation>
        <location evidence="1 9">Cell outer membrane</location>
        <topology evidence="1 9">Multi-pass membrane protein</topology>
    </subcellularLocation>
</comment>
<dbReference type="GO" id="GO:0015344">
    <property type="term" value="F:siderophore uptake transmembrane transporter activity"/>
    <property type="evidence" value="ECO:0007669"/>
    <property type="project" value="TreeGrafter"/>
</dbReference>
<dbReference type="CDD" id="cd01347">
    <property type="entry name" value="ligand_gated_channel"/>
    <property type="match status" value="1"/>
</dbReference>
<dbReference type="Proteomes" id="UP000310597">
    <property type="component" value="Unassembled WGS sequence"/>
</dbReference>
<proteinExistence type="inferred from homology"/>
<feature type="domain" description="TonB-dependent receptor-like beta-barrel" evidence="13">
    <location>
        <begin position="285"/>
        <end position="681"/>
    </location>
</feature>
<feature type="short sequence motif" description="TonB C-terminal box" evidence="10">
    <location>
        <begin position="702"/>
        <end position="719"/>
    </location>
</feature>
<reference evidence="15 16" key="1">
    <citation type="submission" date="2019-04" db="EMBL/GenBank/DDBJ databases">
        <title>Draft Whole-Genome sequence of the purple photosynthetic bacterium Rhodobacter capsulatus SP108 with an indigenous class A beta-lactamase.</title>
        <authorList>
            <person name="Robertson S."/>
            <person name="Meyer T.E."/>
            <person name="Kyndt J.A."/>
        </authorList>
    </citation>
    <scope>NUCLEOTIDE SEQUENCE [LARGE SCALE GENOMIC DNA]</scope>
    <source>
        <strain evidence="15 16">SP108</strain>
    </source>
</reference>
<keyword evidence="4 9" id="KW-0812">Transmembrane</keyword>
<evidence type="ECO:0000256" key="3">
    <source>
        <dbReference type="ARBA" id="ARBA00022452"/>
    </source>
</evidence>
<evidence type="ECO:0000259" key="14">
    <source>
        <dbReference type="Pfam" id="PF07715"/>
    </source>
</evidence>
<organism evidence="15 16">
    <name type="scientific">Rhodobacter capsulatus</name>
    <name type="common">Rhodopseudomonas capsulata</name>
    <dbReference type="NCBI Taxonomy" id="1061"/>
    <lineage>
        <taxon>Bacteria</taxon>
        <taxon>Pseudomonadati</taxon>
        <taxon>Pseudomonadota</taxon>
        <taxon>Alphaproteobacteria</taxon>
        <taxon>Rhodobacterales</taxon>
        <taxon>Rhodobacter group</taxon>
        <taxon>Rhodobacter</taxon>
    </lineage>
</organism>
<evidence type="ECO:0000313" key="16">
    <source>
        <dbReference type="Proteomes" id="UP000310597"/>
    </source>
</evidence>
<keyword evidence="5" id="KW-0732">Signal</keyword>
<evidence type="ECO:0000256" key="12">
    <source>
        <dbReference type="SAM" id="MobiDB-lite"/>
    </source>
</evidence>
<evidence type="ECO:0000256" key="7">
    <source>
        <dbReference type="ARBA" id="ARBA00023136"/>
    </source>
</evidence>
<evidence type="ECO:0000256" key="1">
    <source>
        <dbReference type="ARBA" id="ARBA00004571"/>
    </source>
</evidence>
<evidence type="ECO:0000256" key="6">
    <source>
        <dbReference type="ARBA" id="ARBA00023077"/>
    </source>
</evidence>
<keyword evidence="6 11" id="KW-0798">TonB box</keyword>
<evidence type="ECO:0000256" key="10">
    <source>
        <dbReference type="PROSITE-ProRule" id="PRU10144"/>
    </source>
</evidence>
<dbReference type="InterPro" id="IPR036942">
    <property type="entry name" value="Beta-barrel_TonB_sf"/>
</dbReference>
<dbReference type="Pfam" id="PF07715">
    <property type="entry name" value="Plug"/>
    <property type="match status" value="1"/>
</dbReference>
<feature type="region of interest" description="Disordered" evidence="12">
    <location>
        <begin position="287"/>
        <end position="307"/>
    </location>
</feature>
<dbReference type="InterPro" id="IPR039426">
    <property type="entry name" value="TonB-dep_rcpt-like"/>
</dbReference>
<accession>A0A4U1JMR3</accession>
<dbReference type="PROSITE" id="PS01156">
    <property type="entry name" value="TONB_DEPENDENT_REC_2"/>
    <property type="match status" value="1"/>
</dbReference>
<dbReference type="OrthoDB" id="9760333at2"/>
<comment type="caution">
    <text evidence="15">The sequence shown here is derived from an EMBL/GenBank/DDBJ whole genome shotgun (WGS) entry which is preliminary data.</text>
</comment>
<keyword evidence="2 9" id="KW-0813">Transport</keyword>
<dbReference type="PROSITE" id="PS52016">
    <property type="entry name" value="TONB_DEPENDENT_REC_3"/>
    <property type="match status" value="1"/>
</dbReference>
<dbReference type="GO" id="GO:0044718">
    <property type="term" value="P:siderophore transmembrane transport"/>
    <property type="evidence" value="ECO:0007669"/>
    <property type="project" value="TreeGrafter"/>
</dbReference>
<keyword evidence="7 9" id="KW-0472">Membrane</keyword>
<feature type="domain" description="TonB-dependent receptor plug" evidence="14">
    <location>
        <begin position="67"/>
        <end position="178"/>
    </location>
</feature>
<evidence type="ECO:0000259" key="13">
    <source>
        <dbReference type="Pfam" id="PF00593"/>
    </source>
</evidence>
<evidence type="ECO:0000256" key="11">
    <source>
        <dbReference type="RuleBase" id="RU003357"/>
    </source>
</evidence>
<keyword evidence="3 9" id="KW-1134">Transmembrane beta strand</keyword>
<evidence type="ECO:0000256" key="5">
    <source>
        <dbReference type="ARBA" id="ARBA00022729"/>
    </source>
</evidence>
<gene>
    <name evidence="15" type="ORF">FBT96_16060</name>
</gene>
<dbReference type="EMBL" id="SWJZ01000077">
    <property type="protein sequence ID" value="TKD15651.1"/>
    <property type="molecule type" value="Genomic_DNA"/>
</dbReference>
<evidence type="ECO:0000256" key="8">
    <source>
        <dbReference type="ARBA" id="ARBA00023237"/>
    </source>
</evidence>
<dbReference type="GO" id="GO:0009279">
    <property type="term" value="C:cell outer membrane"/>
    <property type="evidence" value="ECO:0007669"/>
    <property type="project" value="UniProtKB-SubCell"/>
</dbReference>
<dbReference type="InterPro" id="IPR000531">
    <property type="entry name" value="Beta-barrel_TonB"/>
</dbReference>
<name>A0A4U1JMR3_RHOCA</name>
<dbReference type="PANTHER" id="PTHR30069:SF28">
    <property type="entry name" value="TONB-DEPENDENT RECEPTOR YNCD-RELATED"/>
    <property type="match status" value="1"/>
</dbReference>
<protein>
    <submittedName>
        <fullName evidence="15">TonB-dependent receptor</fullName>
    </submittedName>
</protein>
<dbReference type="SUPFAM" id="SSF56935">
    <property type="entry name" value="Porins"/>
    <property type="match status" value="1"/>
</dbReference>
<evidence type="ECO:0000256" key="2">
    <source>
        <dbReference type="ARBA" id="ARBA00022448"/>
    </source>
</evidence>
<comment type="similarity">
    <text evidence="9 11">Belongs to the TonB-dependent receptor family.</text>
</comment>
<dbReference type="Gene3D" id="2.170.130.10">
    <property type="entry name" value="TonB-dependent receptor, plug domain"/>
    <property type="match status" value="1"/>
</dbReference>
<dbReference type="InterPro" id="IPR037066">
    <property type="entry name" value="Plug_dom_sf"/>
</dbReference>
<evidence type="ECO:0000256" key="9">
    <source>
        <dbReference type="PROSITE-ProRule" id="PRU01360"/>
    </source>
</evidence>
<dbReference type="PANTHER" id="PTHR30069">
    <property type="entry name" value="TONB-DEPENDENT OUTER MEMBRANE RECEPTOR"/>
    <property type="match status" value="1"/>
</dbReference>
<evidence type="ECO:0000256" key="4">
    <source>
        <dbReference type="ARBA" id="ARBA00022692"/>
    </source>
</evidence>
<keyword evidence="8 9" id="KW-0998">Cell outer membrane</keyword>
<dbReference type="Gene3D" id="2.40.170.20">
    <property type="entry name" value="TonB-dependent receptor, beta-barrel domain"/>
    <property type="match status" value="1"/>
</dbReference>
<dbReference type="AlphaFoldDB" id="A0A4U1JMR3"/>
<dbReference type="Pfam" id="PF00593">
    <property type="entry name" value="TonB_dep_Rec_b-barrel"/>
    <property type="match status" value="1"/>
</dbReference>
<dbReference type="InterPro" id="IPR010917">
    <property type="entry name" value="TonB_rcpt_CS"/>
</dbReference>
<evidence type="ECO:0000313" key="15">
    <source>
        <dbReference type="EMBL" id="TKD15651.1"/>
    </source>
</evidence>